<protein>
    <recommendedName>
        <fullName evidence="4">UDP-glucose 4-epimerase</fullName>
        <ecNumber evidence="4">5.1.3.2</ecNumber>
    </recommendedName>
</protein>
<reference evidence="9" key="2">
    <citation type="submission" date="2013-10" db="EMBL/GenBank/DDBJ databases">
        <authorList>
            <person name="Aslett M."/>
        </authorList>
    </citation>
    <scope>NUCLEOTIDE SEQUENCE [LARGE SCALE GENOMIC DNA]</scope>
    <source>
        <strain evidence="9">Houghton</strain>
    </source>
</reference>
<gene>
    <name evidence="9" type="ORF">EBH_0078300</name>
</gene>
<dbReference type="EMBL" id="HG713635">
    <property type="protein sequence ID" value="CDJ54077.1"/>
    <property type="molecule type" value="Genomic_DNA"/>
</dbReference>
<keyword evidence="7" id="KW-0413">Isomerase</keyword>
<keyword evidence="6" id="KW-0299">Galactose metabolism</keyword>
<evidence type="ECO:0000256" key="4">
    <source>
        <dbReference type="ARBA" id="ARBA00013189"/>
    </source>
</evidence>
<comment type="pathway">
    <text evidence="3">Carbohydrate metabolism; galactose metabolism.</text>
</comment>
<evidence type="ECO:0000256" key="3">
    <source>
        <dbReference type="ARBA" id="ARBA00004947"/>
    </source>
</evidence>
<keyword evidence="10" id="KW-1185">Reference proteome</keyword>
<evidence type="ECO:0000256" key="2">
    <source>
        <dbReference type="ARBA" id="ARBA00001911"/>
    </source>
</evidence>
<evidence type="ECO:0000256" key="5">
    <source>
        <dbReference type="ARBA" id="ARBA00023027"/>
    </source>
</evidence>
<evidence type="ECO:0000256" key="1">
    <source>
        <dbReference type="ARBA" id="ARBA00000083"/>
    </source>
</evidence>
<dbReference type="VEuPathDB" id="ToxoDB:EBH_0078300"/>
<dbReference type="InterPro" id="IPR001509">
    <property type="entry name" value="Epimerase_deHydtase"/>
</dbReference>
<evidence type="ECO:0000259" key="8">
    <source>
        <dbReference type="Pfam" id="PF01370"/>
    </source>
</evidence>
<evidence type="ECO:0000256" key="6">
    <source>
        <dbReference type="ARBA" id="ARBA00023144"/>
    </source>
</evidence>
<organism evidence="9 10">
    <name type="scientific">Eimeria brunetti</name>
    <dbReference type="NCBI Taxonomy" id="51314"/>
    <lineage>
        <taxon>Eukaryota</taxon>
        <taxon>Sar</taxon>
        <taxon>Alveolata</taxon>
        <taxon>Apicomplexa</taxon>
        <taxon>Conoidasida</taxon>
        <taxon>Coccidia</taxon>
        <taxon>Eucoccidiorida</taxon>
        <taxon>Eimeriorina</taxon>
        <taxon>Eimeriidae</taxon>
        <taxon>Eimeria</taxon>
    </lineage>
</organism>
<dbReference type="GO" id="GO:0003978">
    <property type="term" value="F:UDP-glucose 4-epimerase activity"/>
    <property type="evidence" value="ECO:0007669"/>
    <property type="project" value="UniProtKB-EC"/>
</dbReference>
<evidence type="ECO:0000313" key="9">
    <source>
        <dbReference type="EMBL" id="CDJ54077.1"/>
    </source>
</evidence>
<dbReference type="Gene3D" id="3.40.50.720">
    <property type="entry name" value="NAD(P)-binding Rossmann-like Domain"/>
    <property type="match status" value="2"/>
</dbReference>
<dbReference type="InterPro" id="IPR036291">
    <property type="entry name" value="NAD(P)-bd_dom_sf"/>
</dbReference>
<feature type="domain" description="NAD-dependent epimerase/dehydratase" evidence="8">
    <location>
        <begin position="122"/>
        <end position="209"/>
    </location>
</feature>
<reference evidence="9" key="1">
    <citation type="submission" date="2013-10" db="EMBL/GenBank/DDBJ databases">
        <title>Genomic analysis of the causative agents of coccidiosis in chickens.</title>
        <authorList>
            <person name="Reid A.J."/>
            <person name="Blake D."/>
            <person name="Billington K."/>
            <person name="Browne H."/>
            <person name="Dunn M."/>
            <person name="Hung S."/>
            <person name="Kawahara F."/>
            <person name="Miranda-Saavedra D."/>
            <person name="Mourier T."/>
            <person name="Nagra H."/>
            <person name="Otto T.D."/>
            <person name="Rawlings N."/>
            <person name="Sanchez A."/>
            <person name="Sanders M."/>
            <person name="Subramaniam C."/>
            <person name="Tay Y."/>
            <person name="Dear P."/>
            <person name="Doerig C."/>
            <person name="Gruber A."/>
            <person name="Parkinson J."/>
            <person name="Shirley M."/>
            <person name="Wan K.L."/>
            <person name="Berriman M."/>
            <person name="Tomley F."/>
            <person name="Pain A."/>
        </authorList>
    </citation>
    <scope>NUCLEOTIDE SEQUENCE [LARGE SCALE GENOMIC DNA]</scope>
    <source>
        <strain evidence="9">Houghton</strain>
    </source>
</reference>
<dbReference type="GO" id="GO:0005829">
    <property type="term" value="C:cytosol"/>
    <property type="evidence" value="ECO:0007669"/>
    <property type="project" value="TreeGrafter"/>
</dbReference>
<dbReference type="Proteomes" id="UP000030750">
    <property type="component" value="Unassembled WGS sequence"/>
</dbReference>
<sequence length="277" mass="30687">MVLLVHPHLSQEFPTSRVALAFHRTGGLGYIGSHTVVQLIEAGYDVLVADNLSNASPVVEDRIRKITNATAEQLRLDLKDKQKTLQLFKDERIDAVIHYAALKAVGESVEKPLSYYENNDVYNADNSWKISILRYFNPVGAHPSGLIGESPDQPNNLLPVIQHVAVGRLKCLQVYGNDWDTPDGTGVRDYLHVDDLASGHLAAVKKLRPGDLACVVADPTLAENDFNWKATRTIESGGLSLRLEVAVKQPSRLCMTNLALPFIPFSCLFFICRRQCI</sequence>
<evidence type="ECO:0000256" key="7">
    <source>
        <dbReference type="ARBA" id="ARBA00023235"/>
    </source>
</evidence>
<comment type="catalytic activity">
    <reaction evidence="1">
        <text>UDP-alpha-D-glucose = UDP-alpha-D-galactose</text>
        <dbReference type="Rhea" id="RHEA:22168"/>
        <dbReference type="ChEBI" id="CHEBI:58885"/>
        <dbReference type="ChEBI" id="CHEBI:66914"/>
        <dbReference type="EC" id="5.1.3.2"/>
    </reaction>
</comment>
<keyword evidence="6" id="KW-0119">Carbohydrate metabolism</keyword>
<proteinExistence type="predicted"/>
<dbReference type="EC" id="5.1.3.2" evidence="4"/>
<evidence type="ECO:0000313" key="10">
    <source>
        <dbReference type="Proteomes" id="UP000030750"/>
    </source>
</evidence>
<dbReference type="PANTHER" id="PTHR43725">
    <property type="entry name" value="UDP-GLUCOSE 4-EPIMERASE"/>
    <property type="match status" value="1"/>
</dbReference>
<dbReference type="PANTHER" id="PTHR43725:SF47">
    <property type="entry name" value="UDP-GLUCOSE 4-EPIMERASE"/>
    <property type="match status" value="1"/>
</dbReference>
<name>U6LUR2_9EIME</name>
<dbReference type="GO" id="GO:0006012">
    <property type="term" value="P:galactose metabolic process"/>
    <property type="evidence" value="ECO:0007669"/>
    <property type="project" value="UniProtKB-KW"/>
</dbReference>
<dbReference type="Pfam" id="PF01370">
    <property type="entry name" value="Epimerase"/>
    <property type="match status" value="2"/>
</dbReference>
<dbReference type="OrthoDB" id="9402762at2759"/>
<keyword evidence="5" id="KW-0520">NAD</keyword>
<dbReference type="SUPFAM" id="SSF51735">
    <property type="entry name" value="NAD(P)-binding Rossmann-fold domains"/>
    <property type="match status" value="1"/>
</dbReference>
<dbReference type="AlphaFoldDB" id="U6LUR2"/>
<dbReference type="Gene3D" id="3.90.25.10">
    <property type="entry name" value="UDP-galactose 4-epimerase, domain 1"/>
    <property type="match status" value="1"/>
</dbReference>
<comment type="cofactor">
    <cofactor evidence="2">
        <name>NAD(+)</name>
        <dbReference type="ChEBI" id="CHEBI:57540"/>
    </cofactor>
</comment>
<accession>U6LUR2</accession>
<feature type="domain" description="NAD-dependent epimerase/dehydratase" evidence="8">
    <location>
        <begin position="25"/>
        <end position="119"/>
    </location>
</feature>